<feature type="domain" description="PurM-like C-terminal" evidence="3">
    <location>
        <begin position="133"/>
        <end position="278"/>
    </location>
</feature>
<dbReference type="HOGENOM" id="CLU_041631_0_0_9"/>
<evidence type="ECO:0000256" key="1">
    <source>
        <dbReference type="ARBA" id="ARBA00006243"/>
    </source>
</evidence>
<dbReference type="SUPFAM" id="SSF56042">
    <property type="entry name" value="PurM C-terminal domain-like"/>
    <property type="match status" value="1"/>
</dbReference>
<comment type="similarity">
    <text evidence="1">Belongs to the HypE family.</text>
</comment>
<dbReference type="PANTHER" id="PTHR30303">
    <property type="entry name" value="HYDROGENASE ISOENZYMES FORMATION PROTEIN HYPE"/>
    <property type="match status" value="1"/>
</dbReference>
<name>B7AVF9_9FIRM</name>
<dbReference type="InterPro" id="IPR011854">
    <property type="entry name" value="HypE"/>
</dbReference>
<dbReference type="Proteomes" id="UP000003136">
    <property type="component" value="Unassembled WGS sequence"/>
</dbReference>
<dbReference type="Pfam" id="PF00586">
    <property type="entry name" value="AIRS"/>
    <property type="match status" value="1"/>
</dbReference>
<evidence type="ECO:0000259" key="3">
    <source>
        <dbReference type="Pfam" id="PF02769"/>
    </source>
</evidence>
<dbReference type="EMBL" id="ABVQ01000037">
    <property type="protein sequence ID" value="EEC56200.1"/>
    <property type="molecule type" value="Genomic_DNA"/>
</dbReference>
<reference evidence="4 5" key="2">
    <citation type="submission" date="2008-11" db="EMBL/GenBank/DDBJ databases">
        <authorList>
            <person name="Fulton L."/>
            <person name="Clifton S."/>
            <person name="Fulton B."/>
            <person name="Xu J."/>
            <person name="Minx P."/>
            <person name="Pepin K.H."/>
            <person name="Johnson M."/>
            <person name="Bhonagiri V."/>
            <person name="Nash W.E."/>
            <person name="Mardis E.R."/>
            <person name="Wilson R.K."/>
        </authorList>
    </citation>
    <scope>NUCLEOTIDE SEQUENCE [LARGE SCALE GENOMIC DNA]</scope>
    <source>
        <strain evidence="4 5">ATCC 43243</strain>
    </source>
</reference>
<evidence type="ECO:0000313" key="4">
    <source>
        <dbReference type="EMBL" id="EEC56200.1"/>
    </source>
</evidence>
<dbReference type="SUPFAM" id="SSF55326">
    <property type="entry name" value="PurM N-terminal domain-like"/>
    <property type="match status" value="1"/>
</dbReference>
<dbReference type="AlphaFoldDB" id="B7AVF9"/>
<dbReference type="InterPro" id="IPR010918">
    <property type="entry name" value="PurM-like_C_dom"/>
</dbReference>
<evidence type="ECO:0000259" key="2">
    <source>
        <dbReference type="Pfam" id="PF00586"/>
    </source>
</evidence>
<dbReference type="STRING" id="483218.BACPEC_02707"/>
<feature type="domain" description="PurM-like N-terminal" evidence="2">
    <location>
        <begin position="37"/>
        <end position="115"/>
    </location>
</feature>
<sequence length="305" mass="32515">MEDSDSMLSDTVFRRSVLKNITEYRSGSQGILSAVSNGRYAVIDACNALACRGGEPEGINAAVTIPDSYDEKLLKKLIADIDAQCRTCGTHIEDVAVSTSQHIRKPVITASAFGRSSEEMPAGMQKAGGNLDIIASGSIGMSGIMNVLDSHMDEAKKVYADSVINAAAADAGKLSVADRASLAAGAGASYLVAAGDGGIYAALWRLAADNGCGFDINLRDIPVKQEIIEMCELFDINPYELSSTGCMLMTAEDGCGIVDVLNENGYDAVVIGHTTKEKAKMMHLEDEVRYLDVPRNEESERFIQL</sequence>
<dbReference type="InterPro" id="IPR036921">
    <property type="entry name" value="PurM-like_N_sf"/>
</dbReference>
<proteinExistence type="inferred from homology"/>
<organism evidence="4 5">
    <name type="scientific">[Bacteroides] pectinophilus ATCC 43243</name>
    <dbReference type="NCBI Taxonomy" id="483218"/>
    <lineage>
        <taxon>Bacteria</taxon>
        <taxon>Bacillati</taxon>
        <taxon>Bacillota</taxon>
        <taxon>Clostridia</taxon>
        <taxon>Eubacteriales</taxon>
    </lineage>
</organism>
<gene>
    <name evidence="4" type="ORF">BACPEC_02707</name>
</gene>
<dbReference type="eggNOG" id="COG0309">
    <property type="taxonomic scope" value="Bacteria"/>
</dbReference>
<dbReference type="Gene3D" id="3.90.650.10">
    <property type="entry name" value="PurM-like C-terminal domain"/>
    <property type="match status" value="1"/>
</dbReference>
<dbReference type="InterPro" id="IPR036676">
    <property type="entry name" value="PurM-like_C_sf"/>
</dbReference>
<dbReference type="GO" id="GO:0051604">
    <property type="term" value="P:protein maturation"/>
    <property type="evidence" value="ECO:0007669"/>
    <property type="project" value="TreeGrafter"/>
</dbReference>
<accession>B7AVF9</accession>
<evidence type="ECO:0008006" key="6">
    <source>
        <dbReference type="Google" id="ProtNLM"/>
    </source>
</evidence>
<reference evidence="4 5" key="1">
    <citation type="submission" date="2008-11" db="EMBL/GenBank/DDBJ databases">
        <title>Draft genome sequence of Bacteroides pectinophilus (ATCC 43243).</title>
        <authorList>
            <person name="Sudarsanam P."/>
            <person name="Ley R."/>
            <person name="Guruge J."/>
            <person name="Turnbaugh P.J."/>
            <person name="Mahowald M."/>
            <person name="Liep D."/>
            <person name="Gordon J."/>
        </authorList>
    </citation>
    <scope>NUCLEOTIDE SEQUENCE [LARGE SCALE GENOMIC DNA]</scope>
    <source>
        <strain evidence="4 5">ATCC 43243</strain>
    </source>
</reference>
<dbReference type="Pfam" id="PF02769">
    <property type="entry name" value="AIRS_C"/>
    <property type="match status" value="1"/>
</dbReference>
<dbReference type="PANTHER" id="PTHR30303:SF4">
    <property type="entry name" value="HYDROGENASE EXPRESSION_FORMATION PROTEIN HYPE"/>
    <property type="match status" value="1"/>
</dbReference>
<protein>
    <recommendedName>
        <fullName evidence="6">PurM-like C-terminal domain-containing protein</fullName>
    </recommendedName>
</protein>
<evidence type="ECO:0000313" key="5">
    <source>
        <dbReference type="Proteomes" id="UP000003136"/>
    </source>
</evidence>
<dbReference type="Gene3D" id="3.30.1330.10">
    <property type="entry name" value="PurM-like, N-terminal domain"/>
    <property type="match status" value="1"/>
</dbReference>
<dbReference type="InterPro" id="IPR016188">
    <property type="entry name" value="PurM-like_N"/>
</dbReference>
<keyword evidence="5" id="KW-1185">Reference proteome</keyword>
<comment type="caution">
    <text evidence="4">The sequence shown here is derived from an EMBL/GenBank/DDBJ whole genome shotgun (WGS) entry which is preliminary data.</text>
</comment>